<dbReference type="SUPFAM" id="SSF48179">
    <property type="entry name" value="6-phosphogluconate dehydrogenase C-terminal domain-like"/>
    <property type="match status" value="1"/>
</dbReference>
<dbReference type="HAMAP" id="MF_01925">
    <property type="entry name" value="P5C_reductase"/>
    <property type="match status" value="1"/>
</dbReference>
<dbReference type="Pfam" id="PF03807">
    <property type="entry name" value="F420_oxidored"/>
    <property type="match status" value="1"/>
</dbReference>
<feature type="binding site" evidence="11">
    <location>
        <begin position="71"/>
        <end position="74"/>
    </location>
    <ligand>
        <name>NADP(+)</name>
        <dbReference type="ChEBI" id="CHEBI:58349"/>
    </ligand>
</feature>
<evidence type="ECO:0000256" key="2">
    <source>
        <dbReference type="ARBA" id="ARBA00005525"/>
    </source>
</evidence>
<dbReference type="EC" id="1.5.1.2" evidence="9 10"/>
<evidence type="ECO:0000259" key="12">
    <source>
        <dbReference type="Pfam" id="PF03807"/>
    </source>
</evidence>
<evidence type="ECO:0000256" key="7">
    <source>
        <dbReference type="ARBA" id="ARBA00023002"/>
    </source>
</evidence>
<keyword evidence="15" id="KW-1185">Reference proteome</keyword>
<keyword evidence="4 9" id="KW-0028">Amino-acid biosynthesis</keyword>
<evidence type="ECO:0000256" key="8">
    <source>
        <dbReference type="ARBA" id="ARBA00058118"/>
    </source>
</evidence>
<feature type="domain" description="Pyrroline-5-carboxylate reductase dimerisation" evidence="13">
    <location>
        <begin position="162"/>
        <end position="266"/>
    </location>
</feature>
<dbReference type="GO" id="GO:0004735">
    <property type="term" value="F:pyrroline-5-carboxylate reductase activity"/>
    <property type="evidence" value="ECO:0007669"/>
    <property type="project" value="UniProtKB-UniRule"/>
</dbReference>
<feature type="binding site" evidence="11">
    <location>
        <position position="58"/>
    </location>
    <ligand>
        <name>NADPH</name>
        <dbReference type="ChEBI" id="CHEBI:57783"/>
    </ligand>
</feature>
<dbReference type="InterPro" id="IPR029036">
    <property type="entry name" value="P5CR_dimer"/>
</dbReference>
<comment type="pathway">
    <text evidence="9">Amino-acid biosynthesis; L-proline biosynthesis; L-proline from L-glutamate 5-semialdehyde: step 1/1.</text>
</comment>
<evidence type="ECO:0000256" key="3">
    <source>
        <dbReference type="ARBA" id="ARBA00022490"/>
    </source>
</evidence>
<dbReference type="PIRSF" id="PIRSF000193">
    <property type="entry name" value="Pyrrol-5-carb_rd"/>
    <property type="match status" value="1"/>
</dbReference>
<dbReference type="PANTHER" id="PTHR11645:SF0">
    <property type="entry name" value="PYRROLINE-5-CARBOXYLATE REDUCTASE 3"/>
    <property type="match status" value="1"/>
</dbReference>
<keyword evidence="6 9" id="KW-0521">NADP</keyword>
<dbReference type="FunFam" id="3.40.50.720:FF:000190">
    <property type="entry name" value="Pyrroline-5-carboxylate reductase"/>
    <property type="match status" value="1"/>
</dbReference>
<protein>
    <recommendedName>
        <fullName evidence="9 10">Pyrroline-5-carboxylate reductase</fullName>
        <shortName evidence="9">P5C reductase</shortName>
        <shortName evidence="9">P5CR</shortName>
        <ecNumber evidence="9 10">1.5.1.2</ecNumber>
    </recommendedName>
    <alternativeName>
        <fullName evidence="9">PCA reductase</fullName>
    </alternativeName>
</protein>
<dbReference type="RefSeq" id="WP_204700176.1">
    <property type="nucleotide sequence ID" value="NZ_JAFBDQ010000001.1"/>
</dbReference>
<evidence type="ECO:0000256" key="10">
    <source>
        <dbReference type="NCBIfam" id="TIGR00112"/>
    </source>
</evidence>
<keyword evidence="3 9" id="KW-0963">Cytoplasm</keyword>
<dbReference type="Pfam" id="PF14748">
    <property type="entry name" value="P5CR_dimer"/>
    <property type="match status" value="1"/>
</dbReference>
<dbReference type="Proteomes" id="UP000774000">
    <property type="component" value="Unassembled WGS sequence"/>
</dbReference>
<proteinExistence type="inferred from homology"/>
<evidence type="ECO:0000313" key="14">
    <source>
        <dbReference type="EMBL" id="MBM7555468.1"/>
    </source>
</evidence>
<feature type="domain" description="Pyrroline-5-carboxylate reductase catalytic N-terminal" evidence="12">
    <location>
        <begin position="5"/>
        <end position="100"/>
    </location>
</feature>
<evidence type="ECO:0000256" key="1">
    <source>
        <dbReference type="ARBA" id="ARBA00004496"/>
    </source>
</evidence>
<evidence type="ECO:0000256" key="9">
    <source>
        <dbReference type="HAMAP-Rule" id="MF_01925"/>
    </source>
</evidence>
<dbReference type="InterPro" id="IPR028939">
    <property type="entry name" value="P5C_Rdtase_cat_N"/>
</dbReference>
<gene>
    <name evidence="9" type="primary">proC</name>
    <name evidence="14" type="ORF">JOC47_000292</name>
</gene>
<comment type="similarity">
    <text evidence="2 9">Belongs to the pyrroline-5-carboxylate reductase family.</text>
</comment>
<dbReference type="EMBL" id="JAFBDQ010000001">
    <property type="protein sequence ID" value="MBM7555468.1"/>
    <property type="molecule type" value="Genomic_DNA"/>
</dbReference>
<dbReference type="FunFam" id="1.10.3730.10:FF:000001">
    <property type="entry name" value="Pyrroline-5-carboxylate reductase"/>
    <property type="match status" value="1"/>
</dbReference>
<dbReference type="AlphaFoldDB" id="A0A938XQI9"/>
<dbReference type="SUPFAM" id="SSF51735">
    <property type="entry name" value="NAD(P)-binding Rossmann-fold domains"/>
    <property type="match status" value="1"/>
</dbReference>
<evidence type="ECO:0000256" key="4">
    <source>
        <dbReference type="ARBA" id="ARBA00022605"/>
    </source>
</evidence>
<comment type="catalytic activity">
    <reaction evidence="9">
        <text>L-proline + NADP(+) = (S)-1-pyrroline-5-carboxylate + NADPH + 2 H(+)</text>
        <dbReference type="Rhea" id="RHEA:14109"/>
        <dbReference type="ChEBI" id="CHEBI:15378"/>
        <dbReference type="ChEBI" id="CHEBI:17388"/>
        <dbReference type="ChEBI" id="CHEBI:57783"/>
        <dbReference type="ChEBI" id="CHEBI:58349"/>
        <dbReference type="ChEBI" id="CHEBI:60039"/>
        <dbReference type="EC" id="1.5.1.2"/>
    </reaction>
</comment>
<dbReference type="GO" id="GO:0055129">
    <property type="term" value="P:L-proline biosynthetic process"/>
    <property type="evidence" value="ECO:0007669"/>
    <property type="project" value="UniProtKB-UniRule"/>
</dbReference>
<accession>A0A938XQI9</accession>
<dbReference type="PANTHER" id="PTHR11645">
    <property type="entry name" value="PYRROLINE-5-CARBOXYLATE REDUCTASE"/>
    <property type="match status" value="1"/>
</dbReference>
<comment type="subcellular location">
    <subcellularLocation>
        <location evidence="1 9">Cytoplasm</location>
    </subcellularLocation>
</comment>
<evidence type="ECO:0000259" key="13">
    <source>
        <dbReference type="Pfam" id="PF14748"/>
    </source>
</evidence>
<dbReference type="GO" id="GO:0005737">
    <property type="term" value="C:cytoplasm"/>
    <property type="evidence" value="ECO:0007669"/>
    <property type="project" value="UniProtKB-SubCell"/>
</dbReference>
<organism evidence="14 15">
    <name type="scientific">Halanaerobacter jeridensis</name>
    <dbReference type="NCBI Taxonomy" id="706427"/>
    <lineage>
        <taxon>Bacteria</taxon>
        <taxon>Bacillati</taxon>
        <taxon>Bacillota</taxon>
        <taxon>Clostridia</taxon>
        <taxon>Halanaerobiales</taxon>
        <taxon>Halobacteroidaceae</taxon>
        <taxon>Halanaerobacter</taxon>
    </lineage>
</organism>
<keyword evidence="5 9" id="KW-0641">Proline biosynthesis</keyword>
<dbReference type="InterPro" id="IPR036291">
    <property type="entry name" value="NAD(P)-bd_dom_sf"/>
</dbReference>
<reference evidence="14" key="1">
    <citation type="submission" date="2021-01" db="EMBL/GenBank/DDBJ databases">
        <title>Genomic Encyclopedia of Type Strains, Phase IV (KMG-IV): sequencing the most valuable type-strain genomes for metagenomic binning, comparative biology and taxonomic classification.</title>
        <authorList>
            <person name="Goeker M."/>
        </authorList>
    </citation>
    <scope>NUCLEOTIDE SEQUENCE</scope>
    <source>
        <strain evidence="14">DSM 23230</strain>
    </source>
</reference>
<evidence type="ECO:0000256" key="11">
    <source>
        <dbReference type="PIRSR" id="PIRSR000193-1"/>
    </source>
</evidence>
<evidence type="ECO:0000256" key="5">
    <source>
        <dbReference type="ARBA" id="ARBA00022650"/>
    </source>
</evidence>
<comment type="caution">
    <text evidence="14">The sequence shown here is derived from an EMBL/GenBank/DDBJ whole genome shotgun (WGS) entry which is preliminary data.</text>
</comment>
<comment type="catalytic activity">
    <reaction evidence="9">
        <text>L-proline + NAD(+) = (S)-1-pyrroline-5-carboxylate + NADH + 2 H(+)</text>
        <dbReference type="Rhea" id="RHEA:14105"/>
        <dbReference type="ChEBI" id="CHEBI:15378"/>
        <dbReference type="ChEBI" id="CHEBI:17388"/>
        <dbReference type="ChEBI" id="CHEBI:57540"/>
        <dbReference type="ChEBI" id="CHEBI:57945"/>
        <dbReference type="ChEBI" id="CHEBI:60039"/>
        <dbReference type="EC" id="1.5.1.2"/>
    </reaction>
</comment>
<keyword evidence="7 9" id="KW-0560">Oxidoreductase</keyword>
<dbReference type="NCBIfam" id="TIGR00112">
    <property type="entry name" value="proC"/>
    <property type="match status" value="1"/>
</dbReference>
<dbReference type="Gene3D" id="1.10.3730.10">
    <property type="entry name" value="ProC C-terminal domain-like"/>
    <property type="match status" value="1"/>
</dbReference>
<evidence type="ECO:0000313" key="15">
    <source>
        <dbReference type="Proteomes" id="UP000774000"/>
    </source>
</evidence>
<comment type="function">
    <text evidence="8 9">Catalyzes the reduction of 1-pyrroline-5-carboxylate (PCA) to L-proline.</text>
</comment>
<dbReference type="InterPro" id="IPR008927">
    <property type="entry name" value="6-PGluconate_DH-like_C_sf"/>
</dbReference>
<dbReference type="InterPro" id="IPR000304">
    <property type="entry name" value="Pyrroline-COOH_reductase"/>
</dbReference>
<name>A0A938XQI9_9FIRM</name>
<sequence>MIEEKVGFIGAGSMAEALIEGLLEQQIIAPDDLYISDINKSRLDELTAKYEINQATTNNALVSKADYIILAVKPQVIGQVLEEVGPKITAQQTVFSIAAGVETNQIEANLDQVPVVRLMPNTAALIGEAAIAYSLGSYAGKETAAVVEELFSASGTVTKVKENLMDAVTGLSGSGPAYIYLIIEALSDAGVNMGLPREKSTELTLQTIIGAAKMVKESDLHPGELKDMVTSPGGTTIKGMQQLEESGVRGILYNTVEAAANKSQELKKE</sequence>
<feature type="binding site" evidence="11">
    <location>
        <begin position="9"/>
        <end position="14"/>
    </location>
    <ligand>
        <name>NADP(+)</name>
        <dbReference type="ChEBI" id="CHEBI:58349"/>
    </ligand>
</feature>
<dbReference type="Gene3D" id="3.40.50.720">
    <property type="entry name" value="NAD(P)-binding Rossmann-like Domain"/>
    <property type="match status" value="1"/>
</dbReference>
<evidence type="ECO:0000256" key="6">
    <source>
        <dbReference type="ARBA" id="ARBA00022857"/>
    </source>
</evidence>